<dbReference type="PANTHER" id="PTHR11471">
    <property type="entry name" value="TUMOR NECROSIS FACTOR FAMILY MEMBER"/>
    <property type="match status" value="1"/>
</dbReference>
<proteinExistence type="inferred from homology"/>
<evidence type="ECO:0000256" key="3">
    <source>
        <dbReference type="ARBA" id="ARBA00022514"/>
    </source>
</evidence>
<dbReference type="SMART" id="SM00207">
    <property type="entry name" value="TNF"/>
    <property type="match status" value="1"/>
</dbReference>
<evidence type="ECO:0000256" key="1">
    <source>
        <dbReference type="ARBA" id="ARBA00004370"/>
    </source>
</evidence>
<organism evidence="7 8">
    <name type="scientific">Fundulus heteroclitus</name>
    <name type="common">Killifish</name>
    <name type="synonym">Mummichog</name>
    <dbReference type="NCBI Taxonomy" id="8078"/>
    <lineage>
        <taxon>Eukaryota</taxon>
        <taxon>Metazoa</taxon>
        <taxon>Chordata</taxon>
        <taxon>Craniata</taxon>
        <taxon>Vertebrata</taxon>
        <taxon>Euteleostomi</taxon>
        <taxon>Actinopterygii</taxon>
        <taxon>Neopterygii</taxon>
        <taxon>Teleostei</taxon>
        <taxon>Neoteleostei</taxon>
        <taxon>Acanthomorphata</taxon>
        <taxon>Ovalentaria</taxon>
        <taxon>Atherinomorphae</taxon>
        <taxon>Cyprinodontiformes</taxon>
        <taxon>Fundulidae</taxon>
        <taxon>Fundulus</taxon>
    </lineage>
</organism>
<evidence type="ECO:0000313" key="8">
    <source>
        <dbReference type="Proteomes" id="UP000265000"/>
    </source>
</evidence>
<dbReference type="STRING" id="8078.ENSFHEP00000013618"/>
<keyword evidence="8" id="KW-1185">Reference proteome</keyword>
<dbReference type="GO" id="GO:0006955">
    <property type="term" value="P:immune response"/>
    <property type="evidence" value="ECO:0007669"/>
    <property type="project" value="InterPro"/>
</dbReference>
<keyword evidence="5" id="KW-1133">Transmembrane helix</keyword>
<name>A0A3Q2PJZ7_FUNHE</name>
<feature type="domain" description="THD" evidence="6">
    <location>
        <begin position="216"/>
        <end position="352"/>
    </location>
</feature>
<dbReference type="InterPro" id="IPR008983">
    <property type="entry name" value="Tumour_necrosis_fac-like_dom"/>
</dbReference>
<comment type="similarity">
    <text evidence="2">Belongs to the tumor necrosis factor family.</text>
</comment>
<dbReference type="GO" id="GO:0005615">
    <property type="term" value="C:extracellular space"/>
    <property type="evidence" value="ECO:0007669"/>
    <property type="project" value="UniProtKB-KW"/>
</dbReference>
<dbReference type="SUPFAM" id="SSF49842">
    <property type="entry name" value="TNF-like"/>
    <property type="match status" value="1"/>
</dbReference>
<dbReference type="Pfam" id="PF00229">
    <property type="entry name" value="TNF"/>
    <property type="match status" value="1"/>
</dbReference>
<evidence type="ECO:0000313" key="7">
    <source>
        <dbReference type="Ensembl" id="ENSFHEP00000013618.1"/>
    </source>
</evidence>
<dbReference type="GO" id="GO:0005125">
    <property type="term" value="F:cytokine activity"/>
    <property type="evidence" value="ECO:0007669"/>
    <property type="project" value="UniProtKB-KW"/>
</dbReference>
<dbReference type="GO" id="GO:0005164">
    <property type="term" value="F:tumor necrosis factor receptor binding"/>
    <property type="evidence" value="ECO:0007669"/>
    <property type="project" value="InterPro"/>
</dbReference>
<evidence type="ECO:0000259" key="6">
    <source>
        <dbReference type="PROSITE" id="PS50049"/>
    </source>
</evidence>
<dbReference type="InterPro" id="IPR006052">
    <property type="entry name" value="TNF_dom"/>
</dbReference>
<dbReference type="GeneTree" id="ENSGT01060000248544"/>
<evidence type="ECO:0000256" key="2">
    <source>
        <dbReference type="ARBA" id="ARBA00008670"/>
    </source>
</evidence>
<keyword evidence="3" id="KW-0202">Cytokine</keyword>
<feature type="transmembrane region" description="Helical" evidence="5">
    <location>
        <begin position="127"/>
        <end position="150"/>
    </location>
</feature>
<reference evidence="7" key="2">
    <citation type="submission" date="2025-09" db="UniProtKB">
        <authorList>
            <consortium name="Ensembl"/>
        </authorList>
    </citation>
    <scope>IDENTIFICATION</scope>
</reference>
<evidence type="ECO:0000256" key="5">
    <source>
        <dbReference type="SAM" id="Phobius"/>
    </source>
</evidence>
<reference evidence="7" key="1">
    <citation type="submission" date="2025-08" db="UniProtKB">
        <authorList>
            <consortium name="Ensembl"/>
        </authorList>
    </citation>
    <scope>IDENTIFICATION</scope>
</reference>
<evidence type="ECO:0000256" key="4">
    <source>
        <dbReference type="ARBA" id="ARBA00023136"/>
    </source>
</evidence>
<dbReference type="PROSITE" id="PS50049">
    <property type="entry name" value="THD_2"/>
    <property type="match status" value="1"/>
</dbReference>
<keyword evidence="4 5" id="KW-0472">Membrane</keyword>
<sequence>MSTVIVDLCELHECRGDTSQDLFCCLFLTTREVSPLRPTRSEPTHFATSLHLAASQESFGFFSPSEATTLTAGGSVHTEMFFNSSKGTGGMGRSDIPSVYVVDSHGTRPALPPRPGREKKQSEAAQYLLFVLVILALFGLIIEACFIYQLHNSKNADSASVSKRIGGMSQQFLPPNNEGSLVILFGPKNNMSLYHTASPTPATEKLCDDGICPSKPVAHLTDGQDVHLDPHVMSWSTIAEPLLYGMTYEDPKLIIQKEGYYYIYSKVHFSDIGSFHHSVTVQTERYAGGVITLLKSRRYSSKNEKGSHNLSNSFLGGVFHLYKNDAICVNTSSTKHIIRNKAYENVFGAYMI</sequence>
<dbReference type="PANTHER" id="PTHR11471:SF34">
    <property type="entry name" value="TUMOR NECROSIS FACTOR LIGAND SUPERFAMILY MEMBER 14"/>
    <property type="match status" value="1"/>
</dbReference>
<dbReference type="GO" id="GO:0016020">
    <property type="term" value="C:membrane"/>
    <property type="evidence" value="ECO:0007669"/>
    <property type="project" value="UniProtKB-SubCell"/>
</dbReference>
<dbReference type="AlphaFoldDB" id="A0A3Q2PJZ7"/>
<dbReference type="Proteomes" id="UP000265000">
    <property type="component" value="Unplaced"/>
</dbReference>
<dbReference type="Ensembl" id="ENSFHET00000021209.1">
    <property type="protein sequence ID" value="ENSFHEP00000013618.1"/>
    <property type="gene ID" value="ENSFHEG00000015122.1"/>
</dbReference>
<protein>
    <submittedName>
        <fullName evidence="7">TNF superfamily member 14</fullName>
    </submittedName>
</protein>
<dbReference type="Gene3D" id="2.60.120.40">
    <property type="match status" value="1"/>
</dbReference>
<comment type="subcellular location">
    <subcellularLocation>
        <location evidence="1">Membrane</location>
    </subcellularLocation>
</comment>
<keyword evidence="5" id="KW-0812">Transmembrane</keyword>
<accession>A0A3Q2PJZ7</accession>